<organism evidence="2">
    <name type="scientific">Tanacetum cinerariifolium</name>
    <name type="common">Dalmatian daisy</name>
    <name type="synonym">Chrysanthemum cinerariifolium</name>
    <dbReference type="NCBI Taxonomy" id="118510"/>
    <lineage>
        <taxon>Eukaryota</taxon>
        <taxon>Viridiplantae</taxon>
        <taxon>Streptophyta</taxon>
        <taxon>Embryophyta</taxon>
        <taxon>Tracheophyta</taxon>
        <taxon>Spermatophyta</taxon>
        <taxon>Magnoliopsida</taxon>
        <taxon>eudicotyledons</taxon>
        <taxon>Gunneridae</taxon>
        <taxon>Pentapetalae</taxon>
        <taxon>asterids</taxon>
        <taxon>campanulids</taxon>
        <taxon>Asterales</taxon>
        <taxon>Asteraceae</taxon>
        <taxon>Asteroideae</taxon>
        <taxon>Anthemideae</taxon>
        <taxon>Anthemidinae</taxon>
        <taxon>Tanacetum</taxon>
    </lineage>
</organism>
<comment type="caution">
    <text evidence="2">The sequence shown here is derived from an EMBL/GenBank/DDBJ whole genome shotgun (WGS) entry which is preliminary data.</text>
</comment>
<feature type="region of interest" description="Disordered" evidence="1">
    <location>
        <begin position="1"/>
        <end position="35"/>
    </location>
</feature>
<feature type="compositionally biased region" description="Polar residues" evidence="1">
    <location>
        <begin position="1"/>
        <end position="10"/>
    </location>
</feature>
<name>A0A699HU96_TANCI</name>
<gene>
    <name evidence="2" type="ORF">Tci_449795</name>
</gene>
<proteinExistence type="predicted"/>
<dbReference type="AlphaFoldDB" id="A0A699HU96"/>
<sequence length="35" mass="3832">IEKNTTNSNEMKSKKNTAKSKLDRKCSMSGSVDNG</sequence>
<evidence type="ECO:0000313" key="2">
    <source>
        <dbReference type="EMBL" id="GEY77821.1"/>
    </source>
</evidence>
<dbReference type="EMBL" id="BKCJ010208817">
    <property type="protein sequence ID" value="GEY77821.1"/>
    <property type="molecule type" value="Genomic_DNA"/>
</dbReference>
<evidence type="ECO:0000256" key="1">
    <source>
        <dbReference type="SAM" id="MobiDB-lite"/>
    </source>
</evidence>
<accession>A0A699HU96</accession>
<protein>
    <submittedName>
        <fullName evidence="2">Uncharacterized protein</fullName>
    </submittedName>
</protein>
<feature type="non-terminal residue" evidence="2">
    <location>
        <position position="1"/>
    </location>
</feature>
<reference evidence="2" key="1">
    <citation type="journal article" date="2019" name="Sci. Rep.">
        <title>Draft genome of Tanacetum cinerariifolium, the natural source of mosquito coil.</title>
        <authorList>
            <person name="Yamashiro T."/>
            <person name="Shiraishi A."/>
            <person name="Satake H."/>
            <person name="Nakayama K."/>
        </authorList>
    </citation>
    <scope>NUCLEOTIDE SEQUENCE</scope>
</reference>